<evidence type="ECO:0000313" key="1">
    <source>
        <dbReference type="EMBL" id="CAG8827256.1"/>
    </source>
</evidence>
<reference evidence="1" key="1">
    <citation type="submission" date="2021-06" db="EMBL/GenBank/DDBJ databases">
        <authorList>
            <person name="Kallberg Y."/>
            <person name="Tangrot J."/>
            <person name="Rosling A."/>
        </authorList>
    </citation>
    <scope>NUCLEOTIDE SEQUENCE</scope>
    <source>
        <strain evidence="1">MA461A</strain>
    </source>
</reference>
<comment type="caution">
    <text evidence="1">The sequence shown here is derived from an EMBL/GenBank/DDBJ whole genome shotgun (WGS) entry which is preliminary data.</text>
</comment>
<organism evidence="1 2">
    <name type="scientific">Racocetra persica</name>
    <dbReference type="NCBI Taxonomy" id="160502"/>
    <lineage>
        <taxon>Eukaryota</taxon>
        <taxon>Fungi</taxon>
        <taxon>Fungi incertae sedis</taxon>
        <taxon>Mucoromycota</taxon>
        <taxon>Glomeromycotina</taxon>
        <taxon>Glomeromycetes</taxon>
        <taxon>Diversisporales</taxon>
        <taxon>Gigasporaceae</taxon>
        <taxon>Racocetra</taxon>
    </lineage>
</organism>
<sequence length="70" mass="8344">IPVYTLEQLVLIHQTYNQLKKLEVHVNQRTNPYCALSSFVNVPFKSLEHSIKLYFDYSENFNLKTNRLNQ</sequence>
<evidence type="ECO:0000313" key="2">
    <source>
        <dbReference type="Proteomes" id="UP000789920"/>
    </source>
</evidence>
<keyword evidence="2" id="KW-1185">Reference proteome</keyword>
<dbReference type="Proteomes" id="UP000789920">
    <property type="component" value="Unassembled WGS sequence"/>
</dbReference>
<feature type="non-terminal residue" evidence="1">
    <location>
        <position position="1"/>
    </location>
</feature>
<protein>
    <submittedName>
        <fullName evidence="1">5798_t:CDS:1</fullName>
    </submittedName>
</protein>
<gene>
    <name evidence="1" type="ORF">RPERSI_LOCUS26938</name>
</gene>
<dbReference type="EMBL" id="CAJVQC010093514">
    <property type="protein sequence ID" value="CAG8827256.1"/>
    <property type="molecule type" value="Genomic_DNA"/>
</dbReference>
<proteinExistence type="predicted"/>
<accession>A0ACA9S7X1</accession>
<feature type="non-terminal residue" evidence="1">
    <location>
        <position position="70"/>
    </location>
</feature>
<name>A0ACA9S7X1_9GLOM</name>